<dbReference type="PANTHER" id="PTHR36842:SF2">
    <property type="entry name" value="SLR0505 PROTEIN"/>
    <property type="match status" value="1"/>
</dbReference>
<sequence length="444" mass="45485">MGSRWIALACAVLAVAVPGVAVASQGGTELVSVAGGGGPGGGVSQAPSMSADGRFVAFESQAPDLVPGDVNGVSDVFVHDRLLGTTVRPATTAATGFVTDGLFDPEISADGRFLAFTSWAPDLVPGDTNGYADVFLMDLTTGAIERINVTGAGAEATGSISWGADISADGRFVSFTSRAQNLLPGRDANHKRGADAFVRDRLLGTTTLISVATTGLNGHWPSYSRGISADGRYVAFTTSATDIMPDGLPVVGLYVRDLQTGVTTRESLTATGDPADGNRAYELHTASLSRDGRYVTFESASNQVVPGDTNDAMDVFVRDRLTGEVELVSVASDGTQADGDSWGQRVSDGGRCVVFVSDATTLVPGDTNGRSDLFARDRLTGTTTRLTGDADGDTDAGGRDGGGESAVSLRPDGTEVAFTSEASNLTAPDTNAAADVFVTGTACS</sequence>
<organism evidence="3 4">
    <name type="scientific">Catenuloplanes niger</name>
    <dbReference type="NCBI Taxonomy" id="587534"/>
    <lineage>
        <taxon>Bacteria</taxon>
        <taxon>Bacillati</taxon>
        <taxon>Actinomycetota</taxon>
        <taxon>Actinomycetes</taxon>
        <taxon>Micromonosporales</taxon>
        <taxon>Micromonosporaceae</taxon>
        <taxon>Catenuloplanes</taxon>
    </lineage>
</organism>
<keyword evidence="4" id="KW-1185">Reference proteome</keyword>
<dbReference type="Proteomes" id="UP001183629">
    <property type="component" value="Unassembled WGS sequence"/>
</dbReference>
<keyword evidence="2" id="KW-0732">Signal</keyword>
<reference evidence="3 4" key="1">
    <citation type="submission" date="2023-07" db="EMBL/GenBank/DDBJ databases">
        <title>Sequencing the genomes of 1000 actinobacteria strains.</title>
        <authorList>
            <person name="Klenk H.-P."/>
        </authorList>
    </citation>
    <scope>NUCLEOTIDE SEQUENCE [LARGE SCALE GENOMIC DNA]</scope>
    <source>
        <strain evidence="3 4">DSM 44711</strain>
    </source>
</reference>
<feature type="signal peptide" evidence="2">
    <location>
        <begin position="1"/>
        <end position="23"/>
    </location>
</feature>
<evidence type="ECO:0000256" key="1">
    <source>
        <dbReference type="SAM" id="MobiDB-lite"/>
    </source>
</evidence>
<dbReference type="PANTHER" id="PTHR36842">
    <property type="entry name" value="PROTEIN TOLB HOMOLOG"/>
    <property type="match status" value="1"/>
</dbReference>
<evidence type="ECO:0000313" key="4">
    <source>
        <dbReference type="Proteomes" id="UP001183629"/>
    </source>
</evidence>
<accession>A0AAE3ZLB1</accession>
<comment type="caution">
    <text evidence="3">The sequence shown here is derived from an EMBL/GenBank/DDBJ whole genome shotgun (WGS) entry which is preliminary data.</text>
</comment>
<dbReference type="Gene3D" id="2.120.10.30">
    <property type="entry name" value="TolB, C-terminal domain"/>
    <property type="match status" value="2"/>
</dbReference>
<dbReference type="InterPro" id="IPR011042">
    <property type="entry name" value="6-blade_b-propeller_TolB-like"/>
</dbReference>
<dbReference type="EMBL" id="JAVDYC010000001">
    <property type="protein sequence ID" value="MDR7320781.1"/>
    <property type="molecule type" value="Genomic_DNA"/>
</dbReference>
<feature type="region of interest" description="Disordered" evidence="1">
    <location>
        <begin position="384"/>
        <end position="409"/>
    </location>
</feature>
<protein>
    <submittedName>
        <fullName evidence="3">Tol biopolymer transport system component</fullName>
    </submittedName>
</protein>
<gene>
    <name evidence="3" type="ORF">J2S44_001031</name>
</gene>
<proteinExistence type="predicted"/>
<dbReference type="SUPFAM" id="SSF82171">
    <property type="entry name" value="DPP6 N-terminal domain-like"/>
    <property type="match status" value="1"/>
</dbReference>
<dbReference type="AlphaFoldDB" id="A0AAE3ZLB1"/>
<evidence type="ECO:0000256" key="2">
    <source>
        <dbReference type="SAM" id="SignalP"/>
    </source>
</evidence>
<evidence type="ECO:0000313" key="3">
    <source>
        <dbReference type="EMBL" id="MDR7320781.1"/>
    </source>
</evidence>
<dbReference type="RefSeq" id="WP_310409432.1">
    <property type="nucleotide sequence ID" value="NZ_JAVDYC010000001.1"/>
</dbReference>
<feature type="chain" id="PRO_5042045683" evidence="2">
    <location>
        <begin position="24"/>
        <end position="444"/>
    </location>
</feature>
<name>A0AAE3ZLB1_9ACTN</name>